<dbReference type="InterPro" id="IPR004360">
    <property type="entry name" value="Glyas_Fos-R_dOase_dom"/>
</dbReference>
<reference evidence="2 3" key="1">
    <citation type="submission" date="2018-05" db="EMBL/GenBank/DDBJ databases">
        <title>Genomic Encyclopedia of Type Strains, Phase III (KMG-III): the genomes of soil and plant-associated and newly described type strains.</title>
        <authorList>
            <person name="Whitman W."/>
        </authorList>
    </citation>
    <scope>NUCLEOTIDE SEQUENCE [LARGE SCALE GENOMIC DNA]</scope>
    <source>
        <strain evidence="2 3">CECT 5696</strain>
    </source>
</reference>
<dbReference type="CDD" id="cd06587">
    <property type="entry name" value="VOC"/>
    <property type="match status" value="1"/>
</dbReference>
<dbReference type="InterPro" id="IPR029068">
    <property type="entry name" value="Glyas_Bleomycin-R_OHBP_Dase"/>
</dbReference>
<dbReference type="Pfam" id="PF00903">
    <property type="entry name" value="Glyoxalase"/>
    <property type="match status" value="1"/>
</dbReference>
<dbReference type="RefSeq" id="WP_110044963.1">
    <property type="nucleotide sequence ID" value="NZ_CP054612.1"/>
</dbReference>
<gene>
    <name evidence="2" type="ORF">DFQ01_11299</name>
</gene>
<evidence type="ECO:0000313" key="3">
    <source>
        <dbReference type="Proteomes" id="UP000246635"/>
    </source>
</evidence>
<dbReference type="EMBL" id="QGTQ01000012">
    <property type="protein sequence ID" value="PWW00746.1"/>
    <property type="molecule type" value="Genomic_DNA"/>
</dbReference>
<dbReference type="OrthoDB" id="194298at2"/>
<proteinExistence type="predicted"/>
<dbReference type="AlphaFoldDB" id="A0A2V2YSA9"/>
<evidence type="ECO:0000313" key="2">
    <source>
        <dbReference type="EMBL" id="PWW00746.1"/>
    </source>
</evidence>
<feature type="domain" description="VOC" evidence="1">
    <location>
        <begin position="15"/>
        <end position="148"/>
    </location>
</feature>
<comment type="caution">
    <text evidence="2">The sequence shown here is derived from an EMBL/GenBank/DDBJ whole genome shotgun (WGS) entry which is preliminary data.</text>
</comment>
<dbReference type="PROSITE" id="PS51819">
    <property type="entry name" value="VOC"/>
    <property type="match status" value="1"/>
</dbReference>
<evidence type="ECO:0000259" key="1">
    <source>
        <dbReference type="PROSITE" id="PS51819"/>
    </source>
</evidence>
<dbReference type="InterPro" id="IPR037523">
    <property type="entry name" value="VOC_core"/>
</dbReference>
<dbReference type="Proteomes" id="UP000246635">
    <property type="component" value="Unassembled WGS sequence"/>
</dbReference>
<dbReference type="SUPFAM" id="SSF54593">
    <property type="entry name" value="Glyoxalase/Bleomycin resistance protein/Dihydroxybiphenyl dioxygenase"/>
    <property type="match status" value="1"/>
</dbReference>
<dbReference type="Gene3D" id="3.10.180.10">
    <property type="entry name" value="2,3-Dihydroxybiphenyl 1,2-Dioxygenase, domain 1"/>
    <property type="match status" value="1"/>
</dbReference>
<keyword evidence="3" id="KW-1185">Reference proteome</keyword>
<sequence length="152" mass="17426">MSEKNAAHQAKPVPFLDETFQVRLVSDLKASLAYYRDALGCDVDDWGHAKRGGMRVLLQQAKSRDDVRPNAASINRNDYPAEWDGPDYGWDSFVHISWEDFEIYIEEVRNKCGKIAVEPFLFVAHGRWEVKNVYLQDLDGYTIVLGTMRGLE</sequence>
<accession>A0A2V2YSA9</accession>
<protein>
    <recommendedName>
        <fullName evidence="1">VOC domain-containing protein</fullName>
    </recommendedName>
</protein>
<name>A0A2V2YSA9_9BACL</name>
<organism evidence="2 3">
    <name type="scientific">Paenibacillus cellulosilyticus</name>
    <dbReference type="NCBI Taxonomy" id="375489"/>
    <lineage>
        <taxon>Bacteria</taxon>
        <taxon>Bacillati</taxon>
        <taxon>Bacillota</taxon>
        <taxon>Bacilli</taxon>
        <taxon>Bacillales</taxon>
        <taxon>Paenibacillaceae</taxon>
        <taxon>Paenibacillus</taxon>
    </lineage>
</organism>